<evidence type="ECO:0000313" key="2">
    <source>
        <dbReference type="Proteomes" id="UP001596203"/>
    </source>
</evidence>
<keyword evidence="2" id="KW-1185">Reference proteome</keyword>
<name>A0ABW1KFP2_9ACTN</name>
<dbReference type="EMBL" id="JBHSPR010000021">
    <property type="protein sequence ID" value="MFC6019843.1"/>
    <property type="molecule type" value="Genomic_DNA"/>
</dbReference>
<reference evidence="2" key="1">
    <citation type="journal article" date="2019" name="Int. J. Syst. Evol. Microbiol.">
        <title>The Global Catalogue of Microorganisms (GCM) 10K type strain sequencing project: providing services to taxonomists for standard genome sequencing and annotation.</title>
        <authorList>
            <consortium name="The Broad Institute Genomics Platform"/>
            <consortium name="The Broad Institute Genome Sequencing Center for Infectious Disease"/>
            <person name="Wu L."/>
            <person name="Ma J."/>
        </authorList>
    </citation>
    <scope>NUCLEOTIDE SEQUENCE [LARGE SCALE GENOMIC DNA]</scope>
    <source>
        <strain evidence="2">ZS-35-S2</strain>
    </source>
</reference>
<sequence length="218" mass="24288">MSDLFNSPVLTVEQPSADLLYQITDSKERVLASVSQVVGAEPRRGLGRLFSSDPYTSRVVVRVARQDGTPLFFVDRAERQQQLPVPPPCAIVAPDGQIIGRFEYDTRAWAQSWLDGRSDFLGGQSSFVQSQQLFDRHHRPLCAMTWEKTQVGGNLEGPVGGRHCTYADMNGVSIARLDDESTSSNTRFTLQLQYQLPEPLRTLVIATPVALGLWPSRR</sequence>
<proteinExistence type="predicted"/>
<evidence type="ECO:0000313" key="1">
    <source>
        <dbReference type="EMBL" id="MFC6019843.1"/>
    </source>
</evidence>
<comment type="caution">
    <text evidence="1">The sequence shown here is derived from an EMBL/GenBank/DDBJ whole genome shotgun (WGS) entry which is preliminary data.</text>
</comment>
<organism evidence="1 2">
    <name type="scientific">Plantactinospora solaniradicis</name>
    <dbReference type="NCBI Taxonomy" id="1723736"/>
    <lineage>
        <taxon>Bacteria</taxon>
        <taxon>Bacillati</taxon>
        <taxon>Actinomycetota</taxon>
        <taxon>Actinomycetes</taxon>
        <taxon>Micromonosporales</taxon>
        <taxon>Micromonosporaceae</taxon>
        <taxon>Plantactinospora</taxon>
    </lineage>
</organism>
<dbReference type="RefSeq" id="WP_377426274.1">
    <property type="nucleotide sequence ID" value="NZ_JBHSPR010000021.1"/>
</dbReference>
<evidence type="ECO:0008006" key="3">
    <source>
        <dbReference type="Google" id="ProtNLM"/>
    </source>
</evidence>
<accession>A0ABW1KFP2</accession>
<gene>
    <name evidence="1" type="ORF">ACFP2T_27020</name>
</gene>
<protein>
    <recommendedName>
        <fullName evidence="3">Scramblase</fullName>
    </recommendedName>
</protein>
<dbReference type="Proteomes" id="UP001596203">
    <property type="component" value="Unassembled WGS sequence"/>
</dbReference>